<gene>
    <name evidence="9" type="primary">epsF_8</name>
    <name evidence="9" type="ORF">Enr17x_59240</name>
</gene>
<evidence type="ECO:0000259" key="8">
    <source>
        <dbReference type="Pfam" id="PF00482"/>
    </source>
</evidence>
<keyword evidence="10" id="KW-1185">Reference proteome</keyword>
<evidence type="ECO:0000256" key="4">
    <source>
        <dbReference type="ARBA" id="ARBA00022692"/>
    </source>
</evidence>
<keyword evidence="4 7" id="KW-0812">Transmembrane</keyword>
<evidence type="ECO:0000256" key="7">
    <source>
        <dbReference type="SAM" id="Phobius"/>
    </source>
</evidence>
<dbReference type="KEGG" id="gfm:Enr17x_59240"/>
<feature type="domain" description="Type II secretion system protein GspF" evidence="8">
    <location>
        <begin position="23"/>
        <end position="142"/>
    </location>
</feature>
<comment type="similarity">
    <text evidence="2">Belongs to the GSP F family.</text>
</comment>
<dbReference type="Pfam" id="PF00482">
    <property type="entry name" value="T2SSF"/>
    <property type="match status" value="2"/>
</dbReference>
<dbReference type="GO" id="GO:0005886">
    <property type="term" value="C:plasma membrane"/>
    <property type="evidence" value="ECO:0007669"/>
    <property type="project" value="UniProtKB-SubCell"/>
</dbReference>
<comment type="subcellular location">
    <subcellularLocation>
        <location evidence="1">Cell membrane</location>
        <topology evidence="1">Multi-pass membrane protein</topology>
    </subcellularLocation>
</comment>
<feature type="transmembrane region" description="Helical" evidence="7">
    <location>
        <begin position="118"/>
        <end position="141"/>
    </location>
</feature>
<accession>A0A518IL68</accession>
<dbReference type="AlphaFoldDB" id="A0A518IL68"/>
<dbReference type="PANTHER" id="PTHR30012">
    <property type="entry name" value="GENERAL SECRETION PATHWAY PROTEIN"/>
    <property type="match status" value="1"/>
</dbReference>
<dbReference type="PANTHER" id="PTHR30012:SF0">
    <property type="entry name" value="TYPE II SECRETION SYSTEM PROTEIN F-RELATED"/>
    <property type="match status" value="1"/>
</dbReference>
<keyword evidence="5 7" id="KW-1133">Transmembrane helix</keyword>
<evidence type="ECO:0000256" key="5">
    <source>
        <dbReference type="ARBA" id="ARBA00022989"/>
    </source>
</evidence>
<feature type="domain" description="Type II secretion system protein GspF" evidence="8">
    <location>
        <begin position="236"/>
        <end position="352"/>
    </location>
</feature>
<feature type="transmembrane region" description="Helical" evidence="7">
    <location>
        <begin position="334"/>
        <end position="357"/>
    </location>
</feature>
<evidence type="ECO:0000256" key="6">
    <source>
        <dbReference type="ARBA" id="ARBA00023136"/>
    </source>
</evidence>
<evidence type="ECO:0000256" key="2">
    <source>
        <dbReference type="ARBA" id="ARBA00005745"/>
    </source>
</evidence>
<keyword evidence="6 7" id="KW-0472">Membrane</keyword>
<dbReference type="InterPro" id="IPR003004">
    <property type="entry name" value="GspF/PilC"/>
</dbReference>
<protein>
    <submittedName>
        <fullName evidence="9">Type II secretion system protein F</fullName>
    </submittedName>
</protein>
<dbReference type="RefSeq" id="WP_145313602.1">
    <property type="nucleotide sequence ID" value="NZ_CP037452.1"/>
</dbReference>
<feature type="transmembrane region" description="Helical" evidence="7">
    <location>
        <begin position="161"/>
        <end position="185"/>
    </location>
</feature>
<evidence type="ECO:0000256" key="3">
    <source>
        <dbReference type="ARBA" id="ARBA00022475"/>
    </source>
</evidence>
<evidence type="ECO:0000313" key="9">
    <source>
        <dbReference type="EMBL" id="QDV53841.1"/>
    </source>
</evidence>
<dbReference type="Proteomes" id="UP000318313">
    <property type="component" value="Chromosome"/>
</dbReference>
<dbReference type="OrthoDB" id="239459at2"/>
<dbReference type="InterPro" id="IPR018076">
    <property type="entry name" value="T2SS_GspF_dom"/>
</dbReference>
<keyword evidence="3" id="KW-1003">Cell membrane</keyword>
<dbReference type="Gene3D" id="1.20.81.30">
    <property type="entry name" value="Type II secretion system (T2SS), domain F"/>
    <property type="match status" value="2"/>
</dbReference>
<organism evidence="9 10">
    <name type="scientific">Gimesia fumaroli</name>
    <dbReference type="NCBI Taxonomy" id="2527976"/>
    <lineage>
        <taxon>Bacteria</taxon>
        <taxon>Pseudomonadati</taxon>
        <taxon>Planctomycetota</taxon>
        <taxon>Planctomycetia</taxon>
        <taxon>Planctomycetales</taxon>
        <taxon>Planctomycetaceae</taxon>
        <taxon>Gimesia</taxon>
    </lineage>
</organism>
<dbReference type="InterPro" id="IPR042094">
    <property type="entry name" value="T2SS_GspF_sf"/>
</dbReference>
<reference evidence="9 10" key="1">
    <citation type="submission" date="2019-03" db="EMBL/GenBank/DDBJ databases">
        <title>Deep-cultivation of Planctomycetes and their phenomic and genomic characterization uncovers novel biology.</title>
        <authorList>
            <person name="Wiegand S."/>
            <person name="Jogler M."/>
            <person name="Boedeker C."/>
            <person name="Pinto D."/>
            <person name="Vollmers J."/>
            <person name="Rivas-Marin E."/>
            <person name="Kohn T."/>
            <person name="Peeters S.H."/>
            <person name="Heuer A."/>
            <person name="Rast P."/>
            <person name="Oberbeckmann S."/>
            <person name="Bunk B."/>
            <person name="Jeske O."/>
            <person name="Meyerdierks A."/>
            <person name="Storesund J.E."/>
            <person name="Kallscheuer N."/>
            <person name="Luecker S."/>
            <person name="Lage O.M."/>
            <person name="Pohl T."/>
            <person name="Merkel B.J."/>
            <person name="Hornburger P."/>
            <person name="Mueller R.-W."/>
            <person name="Bruemmer F."/>
            <person name="Labrenz M."/>
            <person name="Spormann A.M."/>
            <person name="Op den Camp H."/>
            <person name="Overmann J."/>
            <person name="Amann R."/>
            <person name="Jetten M.S.M."/>
            <person name="Mascher T."/>
            <person name="Medema M.H."/>
            <person name="Devos D.P."/>
            <person name="Kaster A.-K."/>
            <person name="Ovreas L."/>
            <person name="Rohde M."/>
            <person name="Galperin M.Y."/>
            <person name="Jogler C."/>
        </authorList>
    </citation>
    <scope>NUCLEOTIDE SEQUENCE [LARGE SCALE GENOMIC DNA]</scope>
    <source>
        <strain evidence="9 10">Enr17</strain>
    </source>
</reference>
<evidence type="ECO:0000313" key="10">
    <source>
        <dbReference type="Proteomes" id="UP000318313"/>
    </source>
</evidence>
<dbReference type="EMBL" id="CP037452">
    <property type="protein sequence ID" value="QDV53841.1"/>
    <property type="molecule type" value="Genomic_DNA"/>
</dbReference>
<name>A0A518IL68_9PLAN</name>
<evidence type="ECO:0000256" key="1">
    <source>
        <dbReference type="ARBA" id="ARBA00004651"/>
    </source>
</evidence>
<proteinExistence type="inferred from homology"/>
<sequence length="368" mass="41808">MSNPDSLQLKKISPESLADLNDELSAMIRAGIPLDEGLRNAAKHLRKDSRQFIEQLALRVQQGETLGDAIDQESKTLPISYVSLIKSGLKMGRLPEALQAYTSFSRSRMELRQELGNALLYPAFVLMMAFLLSLFVCFMIFPQLMVVNKMFQLEITPLMSSISALFEFYQSWYLLIPLVFCLLFISWKTSRFSFLVAREQNESFIGKLFSTIAYGWIPGYQTLVREMNYSTFAEMSGILLTYDVPLHESLTLAAESTGNTKIITESHSLSRLLVRGTSLKEGIQSCKQFPDFIKLMMMEKTHQNHLPQIMSEIARVYRARVLNRIDWIKRIIPVTLLIVIAGGITACYTLIVFIPFVEILKMLGSPTT</sequence>